<sequence length="93" mass="10127">MVILAEKEGLGPDKVCELMALTDKVRRLSSLRPHLRVNWGDLQTATSVSGGEEKRTGPSGGGRAAPHWTCLQHVPAHEITDGLAHTRLIMYSL</sequence>
<evidence type="ECO:0000313" key="2">
    <source>
        <dbReference type="EMBL" id="KAJ8354271.1"/>
    </source>
</evidence>
<dbReference type="AlphaFoldDB" id="A0A9Q1IVM4"/>
<comment type="caution">
    <text evidence="2">The sequence shown here is derived from an EMBL/GenBank/DDBJ whole genome shotgun (WGS) entry which is preliminary data.</text>
</comment>
<protein>
    <submittedName>
        <fullName evidence="2">Uncharacterized protein</fullName>
    </submittedName>
</protein>
<dbReference type="Proteomes" id="UP001152622">
    <property type="component" value="Chromosome 7"/>
</dbReference>
<organism evidence="2 3">
    <name type="scientific">Synaphobranchus kaupii</name>
    <name type="common">Kaup's arrowtooth eel</name>
    <dbReference type="NCBI Taxonomy" id="118154"/>
    <lineage>
        <taxon>Eukaryota</taxon>
        <taxon>Metazoa</taxon>
        <taxon>Chordata</taxon>
        <taxon>Craniata</taxon>
        <taxon>Vertebrata</taxon>
        <taxon>Euteleostomi</taxon>
        <taxon>Actinopterygii</taxon>
        <taxon>Neopterygii</taxon>
        <taxon>Teleostei</taxon>
        <taxon>Anguilliformes</taxon>
        <taxon>Synaphobranchidae</taxon>
        <taxon>Synaphobranchus</taxon>
    </lineage>
</organism>
<evidence type="ECO:0000313" key="3">
    <source>
        <dbReference type="Proteomes" id="UP001152622"/>
    </source>
</evidence>
<gene>
    <name evidence="2" type="ORF">SKAU_G00218380</name>
</gene>
<reference evidence="2" key="1">
    <citation type="journal article" date="2023" name="Science">
        <title>Genome structures resolve the early diversification of teleost fishes.</title>
        <authorList>
            <person name="Parey E."/>
            <person name="Louis A."/>
            <person name="Montfort J."/>
            <person name="Bouchez O."/>
            <person name="Roques C."/>
            <person name="Iampietro C."/>
            <person name="Lluch J."/>
            <person name="Castinel A."/>
            <person name="Donnadieu C."/>
            <person name="Desvignes T."/>
            <person name="Floi Bucao C."/>
            <person name="Jouanno E."/>
            <person name="Wen M."/>
            <person name="Mejri S."/>
            <person name="Dirks R."/>
            <person name="Jansen H."/>
            <person name="Henkel C."/>
            <person name="Chen W.J."/>
            <person name="Zahm M."/>
            <person name="Cabau C."/>
            <person name="Klopp C."/>
            <person name="Thompson A.W."/>
            <person name="Robinson-Rechavi M."/>
            <person name="Braasch I."/>
            <person name="Lecointre G."/>
            <person name="Bobe J."/>
            <person name="Postlethwait J.H."/>
            <person name="Berthelot C."/>
            <person name="Roest Crollius H."/>
            <person name="Guiguen Y."/>
        </authorList>
    </citation>
    <scope>NUCLEOTIDE SEQUENCE</scope>
    <source>
        <strain evidence="2">WJC10195</strain>
    </source>
</reference>
<dbReference type="EMBL" id="JAINUF010000007">
    <property type="protein sequence ID" value="KAJ8354271.1"/>
    <property type="molecule type" value="Genomic_DNA"/>
</dbReference>
<name>A0A9Q1IVM4_SYNKA</name>
<evidence type="ECO:0000256" key="1">
    <source>
        <dbReference type="SAM" id="MobiDB-lite"/>
    </source>
</evidence>
<keyword evidence="3" id="KW-1185">Reference proteome</keyword>
<accession>A0A9Q1IVM4</accession>
<proteinExistence type="predicted"/>
<feature type="region of interest" description="Disordered" evidence="1">
    <location>
        <begin position="46"/>
        <end position="66"/>
    </location>
</feature>